<feature type="transmembrane region" description="Helical" evidence="4">
    <location>
        <begin position="281"/>
        <end position="303"/>
    </location>
</feature>
<name>A0ABP4ENE0_9ACTN</name>
<organism evidence="6 7">
    <name type="scientific">Kitasatospora arboriphila</name>
    <dbReference type="NCBI Taxonomy" id="258052"/>
    <lineage>
        <taxon>Bacteria</taxon>
        <taxon>Bacillati</taxon>
        <taxon>Actinomycetota</taxon>
        <taxon>Actinomycetes</taxon>
        <taxon>Kitasatosporales</taxon>
        <taxon>Streptomycetaceae</taxon>
        <taxon>Kitasatospora</taxon>
    </lineage>
</organism>
<comment type="caution">
    <text evidence="6">The sequence shown here is derived from an EMBL/GenBank/DDBJ whole genome shotgun (WGS) entry which is preliminary data.</text>
</comment>
<keyword evidence="4" id="KW-0812">Transmembrane</keyword>
<dbReference type="EMBL" id="BAAALD010000116">
    <property type="protein sequence ID" value="GAA1119981.1"/>
    <property type="molecule type" value="Genomic_DNA"/>
</dbReference>
<comment type="similarity">
    <text evidence="1">Belongs to the glycosyltransferase 2 family.</text>
</comment>
<evidence type="ECO:0000313" key="6">
    <source>
        <dbReference type="EMBL" id="GAA1119981.1"/>
    </source>
</evidence>
<evidence type="ECO:0000259" key="5">
    <source>
        <dbReference type="Pfam" id="PF00535"/>
    </source>
</evidence>
<dbReference type="Gene3D" id="3.90.550.10">
    <property type="entry name" value="Spore Coat Polysaccharide Biosynthesis Protein SpsA, Chain A"/>
    <property type="match status" value="1"/>
</dbReference>
<dbReference type="SUPFAM" id="SSF53448">
    <property type="entry name" value="Nucleotide-diphospho-sugar transferases"/>
    <property type="match status" value="1"/>
</dbReference>
<keyword evidence="3" id="KW-0808">Transferase</keyword>
<dbReference type="CDD" id="cd06423">
    <property type="entry name" value="CESA_like"/>
    <property type="match status" value="1"/>
</dbReference>
<accession>A0ABP4ENE0</accession>
<dbReference type="InterPro" id="IPR029044">
    <property type="entry name" value="Nucleotide-diphossugar_trans"/>
</dbReference>
<keyword evidence="4" id="KW-0472">Membrane</keyword>
<evidence type="ECO:0000256" key="2">
    <source>
        <dbReference type="ARBA" id="ARBA00022676"/>
    </source>
</evidence>
<dbReference type="Proteomes" id="UP001499987">
    <property type="component" value="Unassembled WGS sequence"/>
</dbReference>
<evidence type="ECO:0000313" key="7">
    <source>
        <dbReference type="Proteomes" id="UP001499987"/>
    </source>
</evidence>
<reference evidence="7" key="1">
    <citation type="journal article" date="2019" name="Int. J. Syst. Evol. Microbiol.">
        <title>The Global Catalogue of Microorganisms (GCM) 10K type strain sequencing project: providing services to taxonomists for standard genome sequencing and annotation.</title>
        <authorList>
            <consortium name="The Broad Institute Genomics Platform"/>
            <consortium name="The Broad Institute Genome Sequencing Center for Infectious Disease"/>
            <person name="Wu L."/>
            <person name="Ma J."/>
        </authorList>
    </citation>
    <scope>NUCLEOTIDE SEQUENCE [LARGE SCALE GENOMIC DNA]</scope>
    <source>
        <strain evidence="7">JCM 13002</strain>
    </source>
</reference>
<keyword evidence="7" id="KW-1185">Reference proteome</keyword>
<feature type="transmembrane region" description="Helical" evidence="4">
    <location>
        <begin position="246"/>
        <end position="269"/>
    </location>
</feature>
<dbReference type="RefSeq" id="WP_344627744.1">
    <property type="nucleotide sequence ID" value="NZ_BAAALD010000116.1"/>
</dbReference>
<dbReference type="PANTHER" id="PTHR43630:SF1">
    <property type="entry name" value="POLY-BETA-1,6-N-ACETYL-D-GLUCOSAMINE SYNTHASE"/>
    <property type="match status" value="1"/>
</dbReference>
<evidence type="ECO:0000256" key="4">
    <source>
        <dbReference type="SAM" id="Phobius"/>
    </source>
</evidence>
<keyword evidence="4" id="KW-1133">Transmembrane helix</keyword>
<evidence type="ECO:0000256" key="1">
    <source>
        <dbReference type="ARBA" id="ARBA00006739"/>
    </source>
</evidence>
<proteinExistence type="inferred from homology"/>
<dbReference type="Pfam" id="PF00535">
    <property type="entry name" value="Glycos_transf_2"/>
    <property type="match status" value="1"/>
</dbReference>
<gene>
    <name evidence="6" type="ORF">GCM10009663_69730</name>
</gene>
<feature type="domain" description="Glycosyltransferase 2-like" evidence="5">
    <location>
        <begin position="11"/>
        <end position="168"/>
    </location>
</feature>
<sequence>MSTATRPLTLTVIVPAHNEEQGLPATLEALLRQTVPAEQIVVIDDGSTDRTGEVAAGYGVTVLRPPRNLGSKAKAQNYALPFCTTDLVLAVDADTVLADDYIEHIKPAFDDEDVLIASGCVQSRFERTWAERGRSVEYLYGFHWNRPIENMANSPVVCSGCCSVFRLQPLVDFGGFPERTIVEDMDYTWSVQMAGKKAVYVSAAVAWAADPEDLTYLRKQTWRWAAGYFQNVRIHLPRMIFKKPMLAFWVALKLWETIAVPLWLVLPLVVPGVGFSIGDAFLWWFLWWLSTSTLMIGLPLVYAARKRKIPLRRVLRNLPYVFLTKLVDFCYQWKALVVELVLVPLRLSKGLVNYEKGRADTPAVPAPAVRAGIESGEPAPATTT</sequence>
<protein>
    <recommendedName>
        <fullName evidence="5">Glycosyltransferase 2-like domain-containing protein</fullName>
    </recommendedName>
</protein>
<keyword evidence="2" id="KW-0328">Glycosyltransferase</keyword>
<dbReference type="PANTHER" id="PTHR43630">
    <property type="entry name" value="POLY-BETA-1,6-N-ACETYL-D-GLUCOSAMINE SYNTHASE"/>
    <property type="match status" value="1"/>
</dbReference>
<dbReference type="InterPro" id="IPR001173">
    <property type="entry name" value="Glyco_trans_2-like"/>
</dbReference>
<evidence type="ECO:0000256" key="3">
    <source>
        <dbReference type="ARBA" id="ARBA00022679"/>
    </source>
</evidence>